<comment type="caution">
    <text evidence="3">The sequence shown here is derived from an EMBL/GenBank/DDBJ whole genome shotgun (WGS) entry which is preliminary data.</text>
</comment>
<organism evidence="3 4">
    <name type="scientific">Candidatus Egerieousia excrementavium</name>
    <dbReference type="NCBI Taxonomy" id="2840778"/>
    <lineage>
        <taxon>Bacteria</taxon>
        <taxon>Pseudomonadati</taxon>
        <taxon>Bacteroidota</taxon>
        <taxon>Bacteroidia</taxon>
        <taxon>Bacteroidales</taxon>
        <taxon>Candidatus Egerieousia</taxon>
    </lineage>
</organism>
<name>A0A9D9DKL2_9BACT</name>
<reference evidence="3" key="1">
    <citation type="submission" date="2020-10" db="EMBL/GenBank/DDBJ databases">
        <authorList>
            <person name="Gilroy R."/>
        </authorList>
    </citation>
    <scope>NUCLEOTIDE SEQUENCE</scope>
    <source>
        <strain evidence="3">15467</strain>
    </source>
</reference>
<reference evidence="3" key="2">
    <citation type="journal article" date="2021" name="PeerJ">
        <title>Extensive microbial diversity within the chicken gut microbiome revealed by metagenomics and culture.</title>
        <authorList>
            <person name="Gilroy R."/>
            <person name="Ravi A."/>
            <person name="Getino M."/>
            <person name="Pursley I."/>
            <person name="Horton D.L."/>
            <person name="Alikhan N.F."/>
            <person name="Baker D."/>
            <person name="Gharbi K."/>
            <person name="Hall N."/>
            <person name="Watson M."/>
            <person name="Adriaenssens E.M."/>
            <person name="Foster-Nyarko E."/>
            <person name="Jarju S."/>
            <person name="Secka A."/>
            <person name="Antonio M."/>
            <person name="Oren A."/>
            <person name="Chaudhuri R.R."/>
            <person name="La Ragione R."/>
            <person name="Hildebrand F."/>
            <person name="Pallen M.J."/>
        </authorList>
    </citation>
    <scope>NUCLEOTIDE SEQUENCE</scope>
    <source>
        <strain evidence="3">15467</strain>
    </source>
</reference>
<evidence type="ECO:0000256" key="1">
    <source>
        <dbReference type="ARBA" id="ARBA00006484"/>
    </source>
</evidence>
<dbReference type="PANTHER" id="PTHR24321">
    <property type="entry name" value="DEHYDROGENASES, SHORT CHAIN"/>
    <property type="match status" value="1"/>
</dbReference>
<dbReference type="FunFam" id="3.40.50.720:FF:000084">
    <property type="entry name" value="Short-chain dehydrogenase reductase"/>
    <property type="match status" value="1"/>
</dbReference>
<dbReference type="SUPFAM" id="SSF51735">
    <property type="entry name" value="NAD(P)-binding Rossmann-fold domains"/>
    <property type="match status" value="1"/>
</dbReference>
<dbReference type="CDD" id="cd05233">
    <property type="entry name" value="SDR_c"/>
    <property type="match status" value="1"/>
</dbReference>
<comment type="similarity">
    <text evidence="1">Belongs to the short-chain dehydrogenases/reductases (SDR) family.</text>
</comment>
<dbReference type="EMBL" id="JADINB010000020">
    <property type="protein sequence ID" value="MBO8428488.1"/>
    <property type="molecule type" value="Genomic_DNA"/>
</dbReference>
<dbReference type="InterPro" id="IPR002347">
    <property type="entry name" value="SDR_fam"/>
</dbReference>
<dbReference type="PANTHER" id="PTHR24321:SF8">
    <property type="entry name" value="ESTRADIOL 17-BETA-DEHYDROGENASE 8-RELATED"/>
    <property type="match status" value="1"/>
</dbReference>
<gene>
    <name evidence="3" type="ORF">IAC68_00940</name>
</gene>
<dbReference type="Gene3D" id="3.40.50.720">
    <property type="entry name" value="NAD(P)-binding Rossmann-like Domain"/>
    <property type="match status" value="1"/>
</dbReference>
<dbReference type="GO" id="GO:0016491">
    <property type="term" value="F:oxidoreductase activity"/>
    <property type="evidence" value="ECO:0007669"/>
    <property type="project" value="UniProtKB-KW"/>
</dbReference>
<dbReference type="Pfam" id="PF13561">
    <property type="entry name" value="adh_short_C2"/>
    <property type="match status" value="1"/>
</dbReference>
<protein>
    <submittedName>
        <fullName evidence="3">SDR family oxidoreductase</fullName>
    </submittedName>
</protein>
<sequence length="253" mass="27390">MKTLFITGGSTGIGAASVRKFIDQGWNVGFMDINGQAGESLLENIGKPEQLLFVEGDTRCREDIRKAVEKTAERFGAINSTVANAGIHRRNTLLDITDQELDLMIQTNIYGTVNTLREAVPKIIEAGGGSIVINVSDQWFVGKPNSFAYGLTKGALGQITRSLSIDLGQYDIRVNAVCAGTIHTPLVDNLFKKFAEANNCSIDDYWKEENALYARGSAGKPEEVAELIYFLASDASSFCTGGHYLVDGGLVAR</sequence>
<dbReference type="Proteomes" id="UP000823635">
    <property type="component" value="Unassembled WGS sequence"/>
</dbReference>
<evidence type="ECO:0000256" key="2">
    <source>
        <dbReference type="ARBA" id="ARBA00023002"/>
    </source>
</evidence>
<evidence type="ECO:0000313" key="3">
    <source>
        <dbReference type="EMBL" id="MBO8428488.1"/>
    </source>
</evidence>
<accession>A0A9D9DKL2</accession>
<dbReference type="InterPro" id="IPR036291">
    <property type="entry name" value="NAD(P)-bd_dom_sf"/>
</dbReference>
<dbReference type="AlphaFoldDB" id="A0A9D9DKL2"/>
<proteinExistence type="inferred from homology"/>
<evidence type="ECO:0000313" key="4">
    <source>
        <dbReference type="Proteomes" id="UP000823635"/>
    </source>
</evidence>
<dbReference type="PRINTS" id="PR00081">
    <property type="entry name" value="GDHRDH"/>
</dbReference>
<keyword evidence="2" id="KW-0560">Oxidoreductase</keyword>